<dbReference type="GO" id="GO:0000398">
    <property type="term" value="P:mRNA splicing, via spliceosome"/>
    <property type="evidence" value="ECO:0007669"/>
    <property type="project" value="TreeGrafter"/>
</dbReference>
<dbReference type="InterPro" id="IPR019775">
    <property type="entry name" value="WD40_repeat_CS"/>
</dbReference>
<dbReference type="PROSITE" id="PS00678">
    <property type="entry name" value="WD_REPEATS_1"/>
    <property type="match status" value="1"/>
</dbReference>
<protein>
    <submittedName>
        <fullName evidence="8">Mitogen-activated protein kinase organizer 1</fullName>
    </submittedName>
</protein>
<dbReference type="GO" id="GO:0071013">
    <property type="term" value="C:catalytic step 2 spliceosome"/>
    <property type="evidence" value="ECO:0007669"/>
    <property type="project" value="TreeGrafter"/>
</dbReference>
<reference evidence="8" key="2">
    <citation type="submission" date="2023-05" db="EMBL/GenBank/DDBJ databases">
        <authorList>
            <consortium name="Lawrence Berkeley National Laboratory"/>
            <person name="Steindorff A."/>
            <person name="Hensen N."/>
            <person name="Bonometti L."/>
            <person name="Westerberg I."/>
            <person name="Brannstrom I.O."/>
            <person name="Guillou S."/>
            <person name="Cros-Aarteil S."/>
            <person name="Calhoun S."/>
            <person name="Haridas S."/>
            <person name="Kuo A."/>
            <person name="Mondo S."/>
            <person name="Pangilinan J."/>
            <person name="Riley R."/>
            <person name="Labutti K."/>
            <person name="Andreopoulos B."/>
            <person name="Lipzen A."/>
            <person name="Chen C."/>
            <person name="Yanf M."/>
            <person name="Daum C."/>
            <person name="Ng V."/>
            <person name="Clum A."/>
            <person name="Ohm R."/>
            <person name="Martin F."/>
            <person name="Silar P."/>
            <person name="Natvig D."/>
            <person name="Lalanne C."/>
            <person name="Gautier V."/>
            <person name="Ament-Velasquez S.L."/>
            <person name="Kruys A."/>
            <person name="Hutchinson M.I."/>
            <person name="Powell A.J."/>
            <person name="Barry K."/>
            <person name="Miller A.N."/>
            <person name="Grigoriev I.V."/>
            <person name="Debuchy R."/>
            <person name="Gladieux P."/>
            <person name="Thoren M.H."/>
            <person name="Johannesson H."/>
        </authorList>
    </citation>
    <scope>NUCLEOTIDE SEQUENCE</scope>
    <source>
        <strain evidence="8">PSN293</strain>
    </source>
</reference>
<dbReference type="InterPro" id="IPR001680">
    <property type="entry name" value="WD40_rpt"/>
</dbReference>
<sequence>MKDTNTKKKGQSSFPQRPVAQLLGSNANNVPNHQLLSGPIHAVSYSASPSSYILTGSADRCIRLYNPNTTTTTSNTAEPSSYITSSSSSPAASQKGAIPPSGRLIQSYTGHGYQVLSLSIASDNATFASSGGDRAVYLWDVTTAQTLRRFGASANGGHSGRVNYVTFGGVGDSLVISGGIDTSVRIWDVKAGNNNKPIQVLDDAKDAISSVVVTGEEIIAGSVDGRVRSYDLRMGRCVTDVFANSVTSLCLARDGESLLVGSLESKLRLMDRRDGTCLRVFGHEGWRNEEFRVQSCFGGGERFVVAGGEEESLEEYDDDDDDDDDDDGGGGGKVWAWDLVTGQLVAKIPVPGRASTRKTAGRGGGIYGAGSEERKKRTTVISSIAWKEDGYGNQFCVGGTSGVVTVYGE</sequence>
<evidence type="ECO:0000256" key="5">
    <source>
        <dbReference type="ARBA" id="ARBA00038145"/>
    </source>
</evidence>
<reference evidence="8" key="1">
    <citation type="journal article" date="2023" name="Mol. Phylogenet. Evol.">
        <title>Genome-scale phylogeny and comparative genomics of the fungal order Sordariales.</title>
        <authorList>
            <person name="Hensen N."/>
            <person name="Bonometti L."/>
            <person name="Westerberg I."/>
            <person name="Brannstrom I.O."/>
            <person name="Guillou S."/>
            <person name="Cros-Aarteil S."/>
            <person name="Calhoun S."/>
            <person name="Haridas S."/>
            <person name="Kuo A."/>
            <person name="Mondo S."/>
            <person name="Pangilinan J."/>
            <person name="Riley R."/>
            <person name="LaButti K."/>
            <person name="Andreopoulos B."/>
            <person name="Lipzen A."/>
            <person name="Chen C."/>
            <person name="Yan M."/>
            <person name="Daum C."/>
            <person name="Ng V."/>
            <person name="Clum A."/>
            <person name="Steindorff A."/>
            <person name="Ohm R.A."/>
            <person name="Martin F."/>
            <person name="Silar P."/>
            <person name="Natvig D.O."/>
            <person name="Lalanne C."/>
            <person name="Gautier V."/>
            <person name="Ament-Velasquez S.L."/>
            <person name="Kruys A."/>
            <person name="Hutchinson M.I."/>
            <person name="Powell A.J."/>
            <person name="Barry K."/>
            <person name="Miller A.N."/>
            <person name="Grigoriev I.V."/>
            <person name="Debuchy R."/>
            <person name="Gladieux P."/>
            <person name="Hiltunen Thoren M."/>
            <person name="Johannesson H."/>
        </authorList>
    </citation>
    <scope>NUCLEOTIDE SEQUENCE</scope>
    <source>
        <strain evidence="8">PSN293</strain>
    </source>
</reference>
<keyword evidence="3 6" id="KW-0853">WD repeat</keyword>
<keyword evidence="8" id="KW-0808">Transferase</keyword>
<feature type="compositionally biased region" description="Low complexity" evidence="7">
    <location>
        <begin position="67"/>
        <end position="93"/>
    </location>
</feature>
<dbReference type="InterPro" id="IPR051980">
    <property type="entry name" value="WD_repeat_MORG1"/>
</dbReference>
<dbReference type="Proteomes" id="UP001301769">
    <property type="component" value="Unassembled WGS sequence"/>
</dbReference>
<proteinExistence type="inferred from homology"/>
<keyword evidence="9" id="KW-1185">Reference proteome</keyword>
<dbReference type="Pfam" id="PF00400">
    <property type="entry name" value="WD40"/>
    <property type="match status" value="3"/>
</dbReference>
<keyword evidence="2" id="KW-0963">Cytoplasm</keyword>
<comment type="caution">
    <text evidence="8">The sequence shown here is derived from an EMBL/GenBank/DDBJ whole genome shotgun (WGS) entry which is preliminary data.</text>
</comment>
<dbReference type="PROSITE" id="PS50082">
    <property type="entry name" value="WD_REPEATS_2"/>
    <property type="match status" value="2"/>
</dbReference>
<keyword evidence="8" id="KW-0418">Kinase</keyword>
<dbReference type="PROSITE" id="PS50294">
    <property type="entry name" value="WD_REPEATS_REGION"/>
    <property type="match status" value="2"/>
</dbReference>
<dbReference type="GO" id="GO:0016301">
    <property type="term" value="F:kinase activity"/>
    <property type="evidence" value="ECO:0007669"/>
    <property type="project" value="UniProtKB-KW"/>
</dbReference>
<evidence type="ECO:0000256" key="4">
    <source>
        <dbReference type="ARBA" id="ARBA00022737"/>
    </source>
</evidence>
<dbReference type="SUPFAM" id="SSF50978">
    <property type="entry name" value="WD40 repeat-like"/>
    <property type="match status" value="1"/>
</dbReference>
<feature type="compositionally biased region" description="Acidic residues" evidence="7">
    <location>
        <begin position="310"/>
        <end position="328"/>
    </location>
</feature>
<dbReference type="AlphaFoldDB" id="A0AAN6YID9"/>
<feature type="repeat" description="WD" evidence="6">
    <location>
        <begin position="108"/>
        <end position="149"/>
    </location>
</feature>
<dbReference type="Gene3D" id="2.130.10.10">
    <property type="entry name" value="YVTN repeat-like/Quinoprotein amine dehydrogenase"/>
    <property type="match status" value="1"/>
</dbReference>
<name>A0AAN6YID9_9PEZI</name>
<feature type="region of interest" description="Disordered" evidence="7">
    <location>
        <begin position="67"/>
        <end position="98"/>
    </location>
</feature>
<dbReference type="InterPro" id="IPR036322">
    <property type="entry name" value="WD40_repeat_dom_sf"/>
</dbReference>
<comment type="subcellular location">
    <subcellularLocation>
        <location evidence="1">Cytoplasm</location>
    </subcellularLocation>
</comment>
<dbReference type="PANTHER" id="PTHR22842:SF3">
    <property type="entry name" value="WD REPEAT DOMAIN-CONTAINING PROTEIN 83"/>
    <property type="match status" value="1"/>
</dbReference>
<evidence type="ECO:0000256" key="2">
    <source>
        <dbReference type="ARBA" id="ARBA00022490"/>
    </source>
</evidence>
<dbReference type="SMART" id="SM00320">
    <property type="entry name" value="WD40"/>
    <property type="match status" value="6"/>
</dbReference>
<evidence type="ECO:0000256" key="3">
    <source>
        <dbReference type="ARBA" id="ARBA00022574"/>
    </source>
</evidence>
<evidence type="ECO:0000256" key="1">
    <source>
        <dbReference type="ARBA" id="ARBA00004496"/>
    </source>
</evidence>
<evidence type="ECO:0000256" key="6">
    <source>
        <dbReference type="PROSITE-ProRule" id="PRU00221"/>
    </source>
</evidence>
<keyword evidence="4" id="KW-0677">Repeat</keyword>
<feature type="repeat" description="WD" evidence="6">
    <location>
        <begin position="155"/>
        <end position="197"/>
    </location>
</feature>
<organism evidence="8 9">
    <name type="scientific">Rhypophila decipiens</name>
    <dbReference type="NCBI Taxonomy" id="261697"/>
    <lineage>
        <taxon>Eukaryota</taxon>
        <taxon>Fungi</taxon>
        <taxon>Dikarya</taxon>
        <taxon>Ascomycota</taxon>
        <taxon>Pezizomycotina</taxon>
        <taxon>Sordariomycetes</taxon>
        <taxon>Sordariomycetidae</taxon>
        <taxon>Sordariales</taxon>
        <taxon>Naviculisporaceae</taxon>
        <taxon>Rhypophila</taxon>
    </lineage>
</organism>
<dbReference type="PANTHER" id="PTHR22842">
    <property type="entry name" value="WD40 REPEAT PROTEIN"/>
    <property type="match status" value="1"/>
</dbReference>
<feature type="region of interest" description="Disordered" evidence="7">
    <location>
        <begin position="310"/>
        <end position="329"/>
    </location>
</feature>
<comment type="similarity">
    <text evidence="5">Belongs to the WD repeat MORG1 family.</text>
</comment>
<evidence type="ECO:0000256" key="7">
    <source>
        <dbReference type="SAM" id="MobiDB-lite"/>
    </source>
</evidence>
<evidence type="ECO:0000313" key="9">
    <source>
        <dbReference type="Proteomes" id="UP001301769"/>
    </source>
</evidence>
<accession>A0AAN6YID9</accession>
<dbReference type="EMBL" id="MU858049">
    <property type="protein sequence ID" value="KAK4219251.1"/>
    <property type="molecule type" value="Genomic_DNA"/>
</dbReference>
<dbReference type="GO" id="GO:0005737">
    <property type="term" value="C:cytoplasm"/>
    <property type="evidence" value="ECO:0007669"/>
    <property type="project" value="UniProtKB-SubCell"/>
</dbReference>
<gene>
    <name evidence="8" type="ORF">QBC37DRAFT_461780</name>
</gene>
<evidence type="ECO:0000313" key="8">
    <source>
        <dbReference type="EMBL" id="KAK4219251.1"/>
    </source>
</evidence>
<dbReference type="InterPro" id="IPR015943">
    <property type="entry name" value="WD40/YVTN_repeat-like_dom_sf"/>
</dbReference>